<reference evidence="3 4" key="1">
    <citation type="submission" date="2016-03" db="EMBL/GenBank/DDBJ databases">
        <authorList>
            <person name="Ploux O."/>
        </authorList>
    </citation>
    <scope>NUCLEOTIDE SEQUENCE [LARGE SCALE GENOMIC DNA]</scope>
    <source>
        <strain evidence="1 3">BER2</strain>
        <strain evidence="2 4">EC13</strain>
    </source>
</reference>
<name>A0A150WGH9_BDEBC</name>
<protein>
    <submittedName>
        <fullName evidence="1">Uncharacterized protein</fullName>
    </submittedName>
</protein>
<evidence type="ECO:0000313" key="1">
    <source>
        <dbReference type="EMBL" id="KYG62074.1"/>
    </source>
</evidence>
<gene>
    <name evidence="1" type="ORF">AZI85_07690</name>
    <name evidence="2" type="ORF">AZI87_03110</name>
</gene>
<dbReference type="EMBL" id="LUKF01000016">
    <property type="protein sequence ID" value="KYG62074.1"/>
    <property type="molecule type" value="Genomic_DNA"/>
</dbReference>
<dbReference type="RefSeq" id="WP_063204958.1">
    <property type="nucleotide sequence ID" value="NZ_CP168967.1"/>
</dbReference>
<dbReference type="Proteomes" id="UP000075391">
    <property type="component" value="Unassembled WGS sequence"/>
</dbReference>
<accession>A0A150WGH9</accession>
<dbReference type="AlphaFoldDB" id="A0A150WGH9"/>
<dbReference type="OrthoDB" id="9342831at2"/>
<evidence type="ECO:0000313" key="3">
    <source>
        <dbReference type="Proteomes" id="UP000075391"/>
    </source>
</evidence>
<dbReference type="EMBL" id="LUKD01000001">
    <property type="protein sequence ID" value="KYG68261.1"/>
    <property type="molecule type" value="Genomic_DNA"/>
</dbReference>
<comment type="caution">
    <text evidence="1">The sequence shown here is derived from an EMBL/GenBank/DDBJ whole genome shotgun (WGS) entry which is preliminary data.</text>
</comment>
<dbReference type="Proteomes" id="UP000075799">
    <property type="component" value="Unassembled WGS sequence"/>
</dbReference>
<proteinExistence type="predicted"/>
<organism evidence="1 3">
    <name type="scientific">Bdellovibrio bacteriovorus</name>
    <dbReference type="NCBI Taxonomy" id="959"/>
    <lineage>
        <taxon>Bacteria</taxon>
        <taxon>Pseudomonadati</taxon>
        <taxon>Bdellovibrionota</taxon>
        <taxon>Bdellovibrionia</taxon>
        <taxon>Bdellovibrionales</taxon>
        <taxon>Pseudobdellovibrionaceae</taxon>
        <taxon>Bdellovibrio</taxon>
    </lineage>
</organism>
<sequence length="75" mass="8514">MKNSKFIEAEQIAFEEISDSYAALKLGEEKFVIDMDTLYDLAFRSAAFLAYLENREEELAEADGDEAVCACKRVH</sequence>
<evidence type="ECO:0000313" key="2">
    <source>
        <dbReference type="EMBL" id="KYG68261.1"/>
    </source>
</evidence>
<evidence type="ECO:0000313" key="4">
    <source>
        <dbReference type="Proteomes" id="UP000075799"/>
    </source>
</evidence>